<keyword evidence="1" id="KW-1185">Reference proteome</keyword>
<name>A0A0M3I9L8_ASCLU</name>
<protein>
    <submittedName>
        <fullName evidence="2">Retrotransposon protein</fullName>
    </submittedName>
</protein>
<evidence type="ECO:0000313" key="2">
    <source>
        <dbReference type="WBParaSite" id="ALUE_0001417301-mRNA-1"/>
    </source>
</evidence>
<dbReference type="WBParaSite" id="ALUE_0001417301-mRNA-1">
    <property type="protein sequence ID" value="ALUE_0001417301-mRNA-1"/>
    <property type="gene ID" value="ALUE_0001417301"/>
</dbReference>
<dbReference type="AlphaFoldDB" id="A0A0M3I9L8"/>
<sequence length="99" mass="11403">MRSRIGCCTTEWIGESRRERHAAANATQSEIPPTMVCFNNECNMRQPGVYTNTKGTTVDIQCTKIYRDTKYTSREEQPGMMAFQEIDIFRGMLMTKHNS</sequence>
<reference evidence="2" key="1">
    <citation type="submission" date="2017-02" db="UniProtKB">
        <authorList>
            <consortium name="WormBaseParasite"/>
        </authorList>
    </citation>
    <scope>IDENTIFICATION</scope>
</reference>
<organism evidence="1 2">
    <name type="scientific">Ascaris lumbricoides</name>
    <name type="common">Giant roundworm</name>
    <dbReference type="NCBI Taxonomy" id="6252"/>
    <lineage>
        <taxon>Eukaryota</taxon>
        <taxon>Metazoa</taxon>
        <taxon>Ecdysozoa</taxon>
        <taxon>Nematoda</taxon>
        <taxon>Chromadorea</taxon>
        <taxon>Rhabditida</taxon>
        <taxon>Spirurina</taxon>
        <taxon>Ascaridomorpha</taxon>
        <taxon>Ascaridoidea</taxon>
        <taxon>Ascarididae</taxon>
        <taxon>Ascaris</taxon>
    </lineage>
</organism>
<dbReference type="Proteomes" id="UP000036681">
    <property type="component" value="Unplaced"/>
</dbReference>
<accession>A0A0M3I9L8</accession>
<proteinExistence type="predicted"/>
<evidence type="ECO:0000313" key="1">
    <source>
        <dbReference type="Proteomes" id="UP000036681"/>
    </source>
</evidence>